<comment type="caution">
    <text evidence="1">The sequence shown here is derived from an EMBL/GenBank/DDBJ whole genome shotgun (WGS) entry which is preliminary data.</text>
</comment>
<keyword evidence="2" id="KW-1185">Reference proteome</keyword>
<name>A0A917R4N8_9ACTN</name>
<evidence type="ECO:0000313" key="2">
    <source>
        <dbReference type="Proteomes" id="UP000637788"/>
    </source>
</evidence>
<reference evidence="1" key="2">
    <citation type="submission" date="2020-09" db="EMBL/GenBank/DDBJ databases">
        <authorList>
            <person name="Sun Q."/>
            <person name="Ohkuma M."/>
        </authorList>
    </citation>
    <scope>NUCLEOTIDE SEQUENCE</scope>
    <source>
        <strain evidence="1">JCM 3035</strain>
    </source>
</reference>
<reference evidence="1" key="1">
    <citation type="journal article" date="2014" name="Int. J. Syst. Evol. Microbiol.">
        <title>Complete genome sequence of Corynebacterium casei LMG S-19264T (=DSM 44701T), isolated from a smear-ripened cheese.</title>
        <authorList>
            <consortium name="US DOE Joint Genome Institute (JGI-PGF)"/>
            <person name="Walter F."/>
            <person name="Albersmeier A."/>
            <person name="Kalinowski J."/>
            <person name="Ruckert C."/>
        </authorList>
    </citation>
    <scope>NUCLEOTIDE SEQUENCE</scope>
    <source>
        <strain evidence="1">JCM 3035</strain>
    </source>
</reference>
<protein>
    <submittedName>
        <fullName evidence="1">Uncharacterized protein</fullName>
    </submittedName>
</protein>
<proteinExistence type="predicted"/>
<dbReference type="AlphaFoldDB" id="A0A917R4N8"/>
<gene>
    <name evidence="1" type="ORF">GCM10010094_56040</name>
</gene>
<dbReference type="EMBL" id="BMPQ01000016">
    <property type="protein sequence ID" value="GGK87685.1"/>
    <property type="molecule type" value="Genomic_DNA"/>
</dbReference>
<dbReference type="Proteomes" id="UP000637788">
    <property type="component" value="Unassembled WGS sequence"/>
</dbReference>
<accession>A0A917R4N8</accession>
<sequence>MKRWFAGPVSPISSIASIPALTTGDSSPPAAEPWKSSTRTFALPGGDLIDIVVSGGSGAWRALAGPPESSPAVTNPAVRTAAQARLFTRLFVVNSPKDRDL</sequence>
<evidence type="ECO:0000313" key="1">
    <source>
        <dbReference type="EMBL" id="GGK87685.1"/>
    </source>
</evidence>
<organism evidence="1 2">
    <name type="scientific">Streptomyces flaveus</name>
    <dbReference type="NCBI Taxonomy" id="66370"/>
    <lineage>
        <taxon>Bacteria</taxon>
        <taxon>Bacillati</taxon>
        <taxon>Actinomycetota</taxon>
        <taxon>Actinomycetes</taxon>
        <taxon>Kitasatosporales</taxon>
        <taxon>Streptomycetaceae</taxon>
        <taxon>Streptomyces</taxon>
        <taxon>Streptomyces aurantiacus group</taxon>
    </lineage>
</organism>